<accession>A0A7W9B6W4</accession>
<evidence type="ECO:0000256" key="3">
    <source>
        <dbReference type="ARBA" id="ARBA00023082"/>
    </source>
</evidence>
<dbReference type="EMBL" id="JACIJH010000007">
    <property type="protein sequence ID" value="MBB5706969.1"/>
    <property type="molecule type" value="Genomic_DNA"/>
</dbReference>
<keyword evidence="2" id="KW-0805">Transcription regulation</keyword>
<evidence type="ECO:0000313" key="8">
    <source>
        <dbReference type="Proteomes" id="UP000537161"/>
    </source>
</evidence>
<evidence type="ECO:0000256" key="4">
    <source>
        <dbReference type="ARBA" id="ARBA00023163"/>
    </source>
</evidence>
<evidence type="ECO:0000313" key="7">
    <source>
        <dbReference type="EMBL" id="MBB5706969.1"/>
    </source>
</evidence>
<dbReference type="PANTHER" id="PTHR43133:SF63">
    <property type="entry name" value="RNA POLYMERASE SIGMA FACTOR FECI-RELATED"/>
    <property type="match status" value="1"/>
</dbReference>
<evidence type="ECO:0000256" key="1">
    <source>
        <dbReference type="ARBA" id="ARBA00010641"/>
    </source>
</evidence>
<dbReference type="Proteomes" id="UP000537161">
    <property type="component" value="Unassembled WGS sequence"/>
</dbReference>
<dbReference type="InterPro" id="IPR014284">
    <property type="entry name" value="RNA_pol_sigma-70_dom"/>
</dbReference>
<dbReference type="GO" id="GO:0003677">
    <property type="term" value="F:DNA binding"/>
    <property type="evidence" value="ECO:0007669"/>
    <property type="project" value="InterPro"/>
</dbReference>
<sequence>MPVAARHPGLEDVAARYRAPLLRFFRRRLEPGEDADDLVQDVFSRLAGQDLAAIAHIQGYVFQVAANVLRDRARRASVRSIMTAVPDGFDIVDEASFSPERILQSREMLQILIAALYELPEMVRIVFSHYHFDGVAQVEIARRMGVSLSTVEKHMARANTHLLQRLRKER</sequence>
<dbReference type="Pfam" id="PF04542">
    <property type="entry name" value="Sigma70_r2"/>
    <property type="match status" value="1"/>
</dbReference>
<comment type="similarity">
    <text evidence="1">Belongs to the sigma-70 factor family. ECF subfamily.</text>
</comment>
<dbReference type="NCBIfam" id="TIGR02937">
    <property type="entry name" value="sigma70-ECF"/>
    <property type="match status" value="1"/>
</dbReference>
<dbReference type="InterPro" id="IPR013324">
    <property type="entry name" value="RNA_pol_sigma_r3/r4-like"/>
</dbReference>
<dbReference type="AlphaFoldDB" id="A0A7W9B6W4"/>
<dbReference type="SUPFAM" id="SSF88946">
    <property type="entry name" value="Sigma2 domain of RNA polymerase sigma factors"/>
    <property type="match status" value="1"/>
</dbReference>
<keyword evidence="8" id="KW-1185">Reference proteome</keyword>
<dbReference type="PANTHER" id="PTHR43133">
    <property type="entry name" value="RNA POLYMERASE ECF-TYPE SIGMA FACTO"/>
    <property type="match status" value="1"/>
</dbReference>
<name>A0A7W9B6W4_9SPHN</name>
<dbReference type="Pfam" id="PF08281">
    <property type="entry name" value="Sigma70_r4_2"/>
    <property type="match status" value="1"/>
</dbReference>
<evidence type="ECO:0000259" key="6">
    <source>
        <dbReference type="Pfam" id="PF08281"/>
    </source>
</evidence>
<reference evidence="7 8" key="1">
    <citation type="submission" date="2020-08" db="EMBL/GenBank/DDBJ databases">
        <title>Genomic Encyclopedia of Type Strains, Phase IV (KMG-IV): sequencing the most valuable type-strain genomes for metagenomic binning, comparative biology and taxonomic classification.</title>
        <authorList>
            <person name="Goeker M."/>
        </authorList>
    </citation>
    <scope>NUCLEOTIDE SEQUENCE [LARGE SCALE GENOMIC DNA]</scope>
    <source>
        <strain evidence="7 8">DSM 27163</strain>
    </source>
</reference>
<dbReference type="RefSeq" id="WP_184098394.1">
    <property type="nucleotide sequence ID" value="NZ_JACIJH010000007.1"/>
</dbReference>
<keyword evidence="4" id="KW-0804">Transcription</keyword>
<dbReference type="GO" id="GO:0006352">
    <property type="term" value="P:DNA-templated transcription initiation"/>
    <property type="evidence" value="ECO:0007669"/>
    <property type="project" value="InterPro"/>
</dbReference>
<gene>
    <name evidence="7" type="ORF">FHR21_002331</name>
</gene>
<dbReference type="InterPro" id="IPR007627">
    <property type="entry name" value="RNA_pol_sigma70_r2"/>
</dbReference>
<dbReference type="Gene3D" id="1.10.10.10">
    <property type="entry name" value="Winged helix-like DNA-binding domain superfamily/Winged helix DNA-binding domain"/>
    <property type="match status" value="1"/>
</dbReference>
<dbReference type="InterPro" id="IPR013249">
    <property type="entry name" value="RNA_pol_sigma70_r4_t2"/>
</dbReference>
<dbReference type="InterPro" id="IPR013325">
    <property type="entry name" value="RNA_pol_sigma_r2"/>
</dbReference>
<evidence type="ECO:0000259" key="5">
    <source>
        <dbReference type="Pfam" id="PF04542"/>
    </source>
</evidence>
<evidence type="ECO:0000256" key="2">
    <source>
        <dbReference type="ARBA" id="ARBA00023015"/>
    </source>
</evidence>
<feature type="domain" description="RNA polymerase sigma factor 70 region 4 type 2" evidence="6">
    <location>
        <begin position="110"/>
        <end position="158"/>
    </location>
</feature>
<dbReference type="SUPFAM" id="SSF88659">
    <property type="entry name" value="Sigma3 and sigma4 domains of RNA polymerase sigma factors"/>
    <property type="match status" value="1"/>
</dbReference>
<comment type="caution">
    <text evidence="7">The sequence shown here is derived from an EMBL/GenBank/DDBJ whole genome shotgun (WGS) entry which is preliminary data.</text>
</comment>
<dbReference type="InterPro" id="IPR036388">
    <property type="entry name" value="WH-like_DNA-bd_sf"/>
</dbReference>
<feature type="domain" description="RNA polymerase sigma-70 region 2" evidence="5">
    <location>
        <begin position="15"/>
        <end position="77"/>
    </location>
</feature>
<dbReference type="InterPro" id="IPR039425">
    <property type="entry name" value="RNA_pol_sigma-70-like"/>
</dbReference>
<proteinExistence type="inferred from homology"/>
<protein>
    <submittedName>
        <fullName evidence="7">RNA polymerase sigma-70 factor (ECF subfamily)</fullName>
    </submittedName>
</protein>
<keyword evidence="3" id="KW-0731">Sigma factor</keyword>
<dbReference type="Gene3D" id="1.10.1740.10">
    <property type="match status" value="1"/>
</dbReference>
<organism evidence="7 8">
    <name type="scientific">Sphingopyxis panaciterrulae</name>
    <dbReference type="NCBI Taxonomy" id="462372"/>
    <lineage>
        <taxon>Bacteria</taxon>
        <taxon>Pseudomonadati</taxon>
        <taxon>Pseudomonadota</taxon>
        <taxon>Alphaproteobacteria</taxon>
        <taxon>Sphingomonadales</taxon>
        <taxon>Sphingomonadaceae</taxon>
        <taxon>Sphingopyxis</taxon>
    </lineage>
</organism>
<dbReference type="GO" id="GO:0016987">
    <property type="term" value="F:sigma factor activity"/>
    <property type="evidence" value="ECO:0007669"/>
    <property type="project" value="UniProtKB-KW"/>
</dbReference>